<proteinExistence type="predicted"/>
<dbReference type="EMBL" id="GISG01246925">
    <property type="protein sequence ID" value="MBA4670238.1"/>
    <property type="molecule type" value="Transcribed_RNA"/>
</dbReference>
<sequence length="113" mass="12987">MQKDIFRFHITMDDFMFTPTVQISKATGCSKGNIKSLLPFQDRAIAEESTIQGSTTHVLINQQALTPLSTKSFQPHQIHMMNVTNNRNLCAELLHSLNTKIRYFLHSNYSFVR</sequence>
<organism evidence="1">
    <name type="scientific">Opuntia streptacantha</name>
    <name type="common">Prickly pear cactus</name>
    <name type="synonym">Opuntia cardona</name>
    <dbReference type="NCBI Taxonomy" id="393608"/>
    <lineage>
        <taxon>Eukaryota</taxon>
        <taxon>Viridiplantae</taxon>
        <taxon>Streptophyta</taxon>
        <taxon>Embryophyta</taxon>
        <taxon>Tracheophyta</taxon>
        <taxon>Spermatophyta</taxon>
        <taxon>Magnoliopsida</taxon>
        <taxon>eudicotyledons</taxon>
        <taxon>Gunneridae</taxon>
        <taxon>Pentapetalae</taxon>
        <taxon>Caryophyllales</taxon>
        <taxon>Cactineae</taxon>
        <taxon>Cactaceae</taxon>
        <taxon>Opuntioideae</taxon>
        <taxon>Opuntia</taxon>
    </lineage>
</organism>
<dbReference type="AlphaFoldDB" id="A0A7C9AJQ6"/>
<reference evidence="1" key="1">
    <citation type="journal article" date="2013" name="J. Plant Res.">
        <title>Effect of fungi and light on seed germination of three Opuntia species from semiarid lands of central Mexico.</title>
        <authorList>
            <person name="Delgado-Sanchez P."/>
            <person name="Jimenez-Bremont J.F."/>
            <person name="Guerrero-Gonzalez Mde L."/>
            <person name="Flores J."/>
        </authorList>
    </citation>
    <scope>NUCLEOTIDE SEQUENCE</scope>
    <source>
        <tissue evidence="1">Cladode</tissue>
    </source>
</reference>
<name>A0A7C9AJQ6_OPUST</name>
<evidence type="ECO:0000313" key="1">
    <source>
        <dbReference type="EMBL" id="MBA4670238.1"/>
    </source>
</evidence>
<accession>A0A7C9AJQ6</accession>
<protein>
    <submittedName>
        <fullName evidence="1">Uncharacterized protein</fullName>
    </submittedName>
</protein>
<reference evidence="1" key="2">
    <citation type="submission" date="2020-07" db="EMBL/GenBank/DDBJ databases">
        <authorList>
            <person name="Vera ALvarez R."/>
            <person name="Arias-Moreno D.M."/>
            <person name="Jimenez-Jacinto V."/>
            <person name="Jimenez-Bremont J.F."/>
            <person name="Swaminathan K."/>
            <person name="Moose S.P."/>
            <person name="Guerrero-Gonzalez M.L."/>
            <person name="Marino-Ramirez L."/>
            <person name="Landsman D."/>
            <person name="Rodriguez-Kessler M."/>
            <person name="Delgado-Sanchez P."/>
        </authorList>
    </citation>
    <scope>NUCLEOTIDE SEQUENCE</scope>
    <source>
        <tissue evidence="1">Cladode</tissue>
    </source>
</reference>